<dbReference type="InterPro" id="IPR027443">
    <property type="entry name" value="IPNS-like_sf"/>
</dbReference>
<dbReference type="OrthoDB" id="288590at2759"/>
<dbReference type="Gene3D" id="2.60.120.330">
    <property type="entry name" value="B-lactam Antibiotic, Isopenicillin N Synthase, Chain"/>
    <property type="match status" value="1"/>
</dbReference>
<dbReference type="FunFam" id="2.60.120.330:FF:000005">
    <property type="entry name" value="1-aminocyclopropane-1-carboxylate oxidase homolog 1"/>
    <property type="match status" value="1"/>
</dbReference>
<dbReference type="PANTHER" id="PTHR10209:SF714">
    <property type="entry name" value="1-AMINOCYCLOPROPANE-1-CARBOXYLATE OXIDASE HOMOLOG 11-RELATED"/>
    <property type="match status" value="1"/>
</dbReference>
<keyword evidence="2 5" id="KW-0479">Metal-binding</keyword>
<protein>
    <recommendedName>
        <fullName evidence="6">Fe2OG dioxygenase domain-containing protein</fullName>
    </recommendedName>
</protein>
<dbReference type="InterPro" id="IPR005123">
    <property type="entry name" value="Oxoglu/Fe-dep_dioxygenase_dom"/>
</dbReference>
<gene>
    <name evidence="7" type="ORF">Cgig2_000683</name>
</gene>
<comment type="caution">
    <text evidence="7">The sequence shown here is derived from an EMBL/GenBank/DDBJ whole genome shotgun (WGS) entry which is preliminary data.</text>
</comment>
<reference evidence="7" key="1">
    <citation type="submission" date="2022-04" db="EMBL/GenBank/DDBJ databases">
        <title>Carnegiea gigantea Genome sequencing and assembly v2.</title>
        <authorList>
            <person name="Copetti D."/>
            <person name="Sanderson M.J."/>
            <person name="Burquez A."/>
            <person name="Wojciechowski M.F."/>
        </authorList>
    </citation>
    <scope>NUCLEOTIDE SEQUENCE</scope>
    <source>
        <strain evidence="7">SGP5-SGP5p</strain>
        <tissue evidence="7">Aerial part</tissue>
    </source>
</reference>
<dbReference type="InterPro" id="IPR026992">
    <property type="entry name" value="DIOX_N"/>
</dbReference>
<evidence type="ECO:0000256" key="5">
    <source>
        <dbReference type="RuleBase" id="RU003682"/>
    </source>
</evidence>
<evidence type="ECO:0000256" key="2">
    <source>
        <dbReference type="ARBA" id="ARBA00022723"/>
    </source>
</evidence>
<evidence type="ECO:0000256" key="1">
    <source>
        <dbReference type="ARBA" id="ARBA00008056"/>
    </source>
</evidence>
<proteinExistence type="inferred from homology"/>
<dbReference type="EMBL" id="JAKOGI010000183">
    <property type="protein sequence ID" value="KAJ8440795.1"/>
    <property type="molecule type" value="Genomic_DNA"/>
</dbReference>
<comment type="similarity">
    <text evidence="1 5">Belongs to the iron/ascorbate-dependent oxidoreductase family.</text>
</comment>
<dbReference type="Proteomes" id="UP001153076">
    <property type="component" value="Unassembled WGS sequence"/>
</dbReference>
<evidence type="ECO:0000313" key="8">
    <source>
        <dbReference type="Proteomes" id="UP001153076"/>
    </source>
</evidence>
<dbReference type="GO" id="GO:0051213">
    <property type="term" value="F:dioxygenase activity"/>
    <property type="evidence" value="ECO:0007669"/>
    <property type="project" value="UniProtKB-ARBA"/>
</dbReference>
<dbReference type="AlphaFoldDB" id="A0A9Q1KC61"/>
<keyword evidence="4 5" id="KW-0408">Iron</keyword>
<dbReference type="GO" id="GO:0046872">
    <property type="term" value="F:metal ion binding"/>
    <property type="evidence" value="ECO:0007669"/>
    <property type="project" value="UniProtKB-KW"/>
</dbReference>
<dbReference type="SUPFAM" id="SSF51197">
    <property type="entry name" value="Clavaminate synthase-like"/>
    <property type="match status" value="1"/>
</dbReference>
<evidence type="ECO:0000313" key="7">
    <source>
        <dbReference type="EMBL" id="KAJ8440795.1"/>
    </source>
</evidence>
<organism evidence="7 8">
    <name type="scientific">Carnegiea gigantea</name>
    <dbReference type="NCBI Taxonomy" id="171969"/>
    <lineage>
        <taxon>Eukaryota</taxon>
        <taxon>Viridiplantae</taxon>
        <taxon>Streptophyta</taxon>
        <taxon>Embryophyta</taxon>
        <taxon>Tracheophyta</taxon>
        <taxon>Spermatophyta</taxon>
        <taxon>Magnoliopsida</taxon>
        <taxon>eudicotyledons</taxon>
        <taxon>Gunneridae</taxon>
        <taxon>Pentapetalae</taxon>
        <taxon>Caryophyllales</taxon>
        <taxon>Cactineae</taxon>
        <taxon>Cactaceae</taxon>
        <taxon>Cactoideae</taxon>
        <taxon>Echinocereeae</taxon>
        <taxon>Carnegiea</taxon>
    </lineage>
</organism>
<feature type="domain" description="Fe2OG dioxygenase" evidence="6">
    <location>
        <begin position="218"/>
        <end position="317"/>
    </location>
</feature>
<dbReference type="PROSITE" id="PS51471">
    <property type="entry name" value="FE2OG_OXY"/>
    <property type="match status" value="1"/>
</dbReference>
<sequence length="368" mass="41713">MATTSMSCHEEDQEYDRAKEVVEFDQTKAGVKGLVDSGIASIPRFFIHPPESLSTQEVEGESQGSSLLIEFPVIDFGGGSWGVLVEKVRTACETWGFFELVNHGIPTTVMDELLEGIRRFHEQPTEEKTRFYSRDLKQKVRYYCNGNLLVAKAASWRDSLSCDYRDGYLNPDELPPVCRKAISRYMEYILELKEKLSEILSQALGLAKDYLSEIECIKTANLVCHYYPACPQPHLTLGTTKHCDPSFLTVLLQDNIGGLQVFLQNRWIDMPPRPGALVVNLGDLMQLTTNAKFKSVEHRVQLGQNGPRVSAACFFYPSTKNRRYGPIKEFLSESNPPFYRDTTATEYLAYFRTQGLDGHSALPHFELR</sequence>
<evidence type="ECO:0000256" key="4">
    <source>
        <dbReference type="ARBA" id="ARBA00023004"/>
    </source>
</evidence>
<dbReference type="Pfam" id="PF03171">
    <property type="entry name" value="2OG-FeII_Oxy"/>
    <property type="match status" value="1"/>
</dbReference>
<dbReference type="PANTHER" id="PTHR10209">
    <property type="entry name" value="OXIDOREDUCTASE, 2OG-FE II OXYGENASE FAMILY PROTEIN"/>
    <property type="match status" value="1"/>
</dbReference>
<accession>A0A9Q1KC61</accession>
<keyword evidence="8" id="KW-1185">Reference proteome</keyword>
<dbReference type="Pfam" id="PF14226">
    <property type="entry name" value="DIOX_N"/>
    <property type="match status" value="1"/>
</dbReference>
<evidence type="ECO:0000259" key="6">
    <source>
        <dbReference type="PROSITE" id="PS51471"/>
    </source>
</evidence>
<dbReference type="InterPro" id="IPR044861">
    <property type="entry name" value="IPNS-like_FE2OG_OXY"/>
</dbReference>
<evidence type="ECO:0000256" key="3">
    <source>
        <dbReference type="ARBA" id="ARBA00023002"/>
    </source>
</evidence>
<keyword evidence="3 5" id="KW-0560">Oxidoreductase</keyword>
<name>A0A9Q1KC61_9CARY</name>